<proteinExistence type="inferred from homology"/>
<dbReference type="InParanoid" id="A0A3N4LZH5"/>
<evidence type="ECO:0000313" key="4">
    <source>
        <dbReference type="EMBL" id="RPB23475.1"/>
    </source>
</evidence>
<dbReference type="EMBL" id="ML121546">
    <property type="protein sequence ID" value="RPB23475.1"/>
    <property type="molecule type" value="Genomic_DNA"/>
</dbReference>
<dbReference type="PANTHER" id="PTHR31809">
    <property type="entry name" value="BUD13 HOMOLOG"/>
    <property type="match status" value="1"/>
</dbReference>
<evidence type="ECO:0000256" key="1">
    <source>
        <dbReference type="ARBA" id="ARBA00011069"/>
    </source>
</evidence>
<keyword evidence="2" id="KW-0175">Coiled coil</keyword>
<reference evidence="4 5" key="1">
    <citation type="journal article" date="2018" name="Nat. Ecol. Evol.">
        <title>Pezizomycetes genomes reveal the molecular basis of ectomycorrhizal truffle lifestyle.</title>
        <authorList>
            <person name="Murat C."/>
            <person name="Payen T."/>
            <person name="Noel B."/>
            <person name="Kuo A."/>
            <person name="Morin E."/>
            <person name="Chen J."/>
            <person name="Kohler A."/>
            <person name="Krizsan K."/>
            <person name="Balestrini R."/>
            <person name="Da Silva C."/>
            <person name="Montanini B."/>
            <person name="Hainaut M."/>
            <person name="Levati E."/>
            <person name="Barry K.W."/>
            <person name="Belfiori B."/>
            <person name="Cichocki N."/>
            <person name="Clum A."/>
            <person name="Dockter R.B."/>
            <person name="Fauchery L."/>
            <person name="Guy J."/>
            <person name="Iotti M."/>
            <person name="Le Tacon F."/>
            <person name="Lindquist E.A."/>
            <person name="Lipzen A."/>
            <person name="Malagnac F."/>
            <person name="Mello A."/>
            <person name="Molinier V."/>
            <person name="Miyauchi S."/>
            <person name="Poulain J."/>
            <person name="Riccioni C."/>
            <person name="Rubini A."/>
            <person name="Sitrit Y."/>
            <person name="Splivallo R."/>
            <person name="Traeger S."/>
            <person name="Wang M."/>
            <person name="Zifcakova L."/>
            <person name="Wipf D."/>
            <person name="Zambonelli A."/>
            <person name="Paolocci F."/>
            <person name="Nowrousian M."/>
            <person name="Ottonello S."/>
            <person name="Baldrian P."/>
            <person name="Spatafora J.W."/>
            <person name="Henrissat B."/>
            <person name="Nagy L.G."/>
            <person name="Aury J.M."/>
            <person name="Wincker P."/>
            <person name="Grigoriev I.V."/>
            <person name="Bonfante P."/>
            <person name="Martin F.M."/>
        </authorList>
    </citation>
    <scope>NUCLEOTIDE SEQUENCE [LARGE SCALE GENOMIC DNA]</scope>
    <source>
        <strain evidence="4 5">ATCC MYA-4762</strain>
    </source>
</reference>
<dbReference type="Proteomes" id="UP000267821">
    <property type="component" value="Unassembled WGS sequence"/>
</dbReference>
<dbReference type="OrthoDB" id="6022at2759"/>
<sequence length="315" mass="34772">MSLADYLAKNYLTADPTHSDKKKKKKRKKDSSVSSGIIIADDDALGWDTTTTTISKDKNGDGEALIVRDGHTSDFRKTKFSNWTTPTPTSANADDHGAAEAAAEEDNGGGATVVTMSSGAHAGLQTGKQVAAALAKKRAADIAAFKSADPAASGKGQETIYRDASGRIVNIAIARAEARRALEEEAAKQAKQKEMRRGEVQILEAEQRRRDLGDARFKDLARYKDDVEMNEELKAKQRWDDPAMAWLRKDGKAGVSSTTGRKLYDGPWMPNRYGIRPGGRWDGVDRGNGFEKKWFEARGKREARKDLEYQWEMDE</sequence>
<organism evidence="4 5">
    <name type="scientific">Terfezia boudieri ATCC MYA-4762</name>
    <dbReference type="NCBI Taxonomy" id="1051890"/>
    <lineage>
        <taxon>Eukaryota</taxon>
        <taxon>Fungi</taxon>
        <taxon>Dikarya</taxon>
        <taxon>Ascomycota</taxon>
        <taxon>Pezizomycotina</taxon>
        <taxon>Pezizomycetes</taxon>
        <taxon>Pezizales</taxon>
        <taxon>Pezizaceae</taxon>
        <taxon>Terfezia</taxon>
    </lineage>
</organism>
<dbReference type="GO" id="GO:0003723">
    <property type="term" value="F:RNA binding"/>
    <property type="evidence" value="ECO:0007669"/>
    <property type="project" value="TreeGrafter"/>
</dbReference>
<gene>
    <name evidence="4" type="ORF">L211DRAFT_825323</name>
</gene>
<protein>
    <recommendedName>
        <fullName evidence="6">Pre-mRNA-splicing factor CWC26</fullName>
    </recommendedName>
</protein>
<dbReference type="AlphaFoldDB" id="A0A3N4LZH5"/>
<dbReference type="PANTHER" id="PTHR31809:SF0">
    <property type="entry name" value="BUD13 HOMOLOG"/>
    <property type="match status" value="1"/>
</dbReference>
<evidence type="ECO:0000313" key="5">
    <source>
        <dbReference type="Proteomes" id="UP000267821"/>
    </source>
</evidence>
<dbReference type="GO" id="GO:0070274">
    <property type="term" value="C:RES complex"/>
    <property type="evidence" value="ECO:0007669"/>
    <property type="project" value="TreeGrafter"/>
</dbReference>
<dbReference type="InterPro" id="IPR051112">
    <property type="entry name" value="CWC26_splicing_factor"/>
</dbReference>
<dbReference type="InterPro" id="IPR018609">
    <property type="entry name" value="Bud13"/>
</dbReference>
<dbReference type="Pfam" id="PF09736">
    <property type="entry name" value="Bud13"/>
    <property type="match status" value="1"/>
</dbReference>
<dbReference type="STRING" id="1051890.A0A3N4LZH5"/>
<dbReference type="GO" id="GO:0005684">
    <property type="term" value="C:U2-type spliceosomal complex"/>
    <property type="evidence" value="ECO:0007669"/>
    <property type="project" value="TreeGrafter"/>
</dbReference>
<feature type="region of interest" description="Disordered" evidence="3">
    <location>
        <begin position="76"/>
        <end position="114"/>
    </location>
</feature>
<feature type="region of interest" description="Disordered" evidence="3">
    <location>
        <begin position="15"/>
        <end position="34"/>
    </location>
</feature>
<comment type="similarity">
    <text evidence="1">Belongs to the CWC26 family.</text>
</comment>
<feature type="coiled-coil region" evidence="2">
    <location>
        <begin position="173"/>
        <end position="208"/>
    </location>
</feature>
<dbReference type="GO" id="GO:0000398">
    <property type="term" value="P:mRNA splicing, via spliceosome"/>
    <property type="evidence" value="ECO:0007669"/>
    <property type="project" value="TreeGrafter"/>
</dbReference>
<evidence type="ECO:0000256" key="2">
    <source>
        <dbReference type="SAM" id="Coils"/>
    </source>
</evidence>
<accession>A0A3N4LZH5</accession>
<name>A0A3N4LZH5_9PEZI</name>
<feature type="compositionally biased region" description="Polar residues" evidence="3">
    <location>
        <begin position="80"/>
        <end position="90"/>
    </location>
</feature>
<dbReference type="FunCoup" id="A0A3N4LZH5">
    <property type="interactions" value="66"/>
</dbReference>
<evidence type="ECO:0008006" key="6">
    <source>
        <dbReference type="Google" id="ProtNLM"/>
    </source>
</evidence>
<feature type="compositionally biased region" description="Basic residues" evidence="3">
    <location>
        <begin position="20"/>
        <end position="29"/>
    </location>
</feature>
<keyword evidence="5" id="KW-1185">Reference proteome</keyword>
<evidence type="ECO:0000256" key="3">
    <source>
        <dbReference type="SAM" id="MobiDB-lite"/>
    </source>
</evidence>